<organism evidence="1 2">
    <name type="scientific">Marinobacter algicola DG893</name>
    <dbReference type="NCBI Taxonomy" id="443152"/>
    <lineage>
        <taxon>Bacteria</taxon>
        <taxon>Pseudomonadati</taxon>
        <taxon>Pseudomonadota</taxon>
        <taxon>Gammaproteobacteria</taxon>
        <taxon>Pseudomonadales</taxon>
        <taxon>Marinobacteraceae</taxon>
        <taxon>Marinobacter</taxon>
    </lineage>
</organism>
<dbReference type="SUPFAM" id="SSF51182">
    <property type="entry name" value="RmlC-like cupins"/>
    <property type="match status" value="1"/>
</dbReference>
<keyword evidence="2" id="KW-1185">Reference proteome</keyword>
<dbReference type="STRING" id="443152.MDG893_15090"/>
<comment type="caution">
    <text evidence="1">The sequence shown here is derived from an EMBL/GenBank/DDBJ whole genome shotgun (WGS) entry which is preliminary data.</text>
</comment>
<accession>A6F013</accession>
<dbReference type="Gene3D" id="2.60.120.10">
    <property type="entry name" value="Jelly Rolls"/>
    <property type="match status" value="1"/>
</dbReference>
<dbReference type="AlphaFoldDB" id="A6F013"/>
<dbReference type="InterPro" id="IPR011051">
    <property type="entry name" value="RmlC_Cupin_sf"/>
</dbReference>
<proteinExistence type="predicted"/>
<dbReference type="InterPro" id="IPR014710">
    <property type="entry name" value="RmlC-like_jellyroll"/>
</dbReference>
<reference evidence="1 2" key="1">
    <citation type="submission" date="2007-06" db="EMBL/GenBank/DDBJ databases">
        <authorList>
            <person name="Green D."/>
            <person name="Ferriera S."/>
            <person name="Johnson J."/>
            <person name="Kravitz S."/>
            <person name="Beeson K."/>
            <person name="Sutton G."/>
            <person name="Rogers Y.-H."/>
            <person name="Friedman R."/>
            <person name="Frazier M."/>
            <person name="Venter J.C."/>
        </authorList>
    </citation>
    <scope>NUCLEOTIDE SEQUENCE [LARGE SCALE GENOMIC DNA]</scope>
    <source>
        <strain evidence="1 2">DG893</strain>
    </source>
</reference>
<dbReference type="EMBL" id="ABCP01000011">
    <property type="protein sequence ID" value="EDM47926.1"/>
    <property type="molecule type" value="Genomic_DNA"/>
</dbReference>
<gene>
    <name evidence="1" type="ORF">MDG893_15090</name>
</gene>
<dbReference type="Proteomes" id="UP000005856">
    <property type="component" value="Unassembled WGS sequence"/>
</dbReference>
<dbReference type="eggNOG" id="ENOG5032R69">
    <property type="taxonomic scope" value="Bacteria"/>
</dbReference>
<protein>
    <submittedName>
        <fullName evidence="1">Uncharacterized protein</fullName>
    </submittedName>
</protein>
<name>A6F013_9GAMM</name>
<evidence type="ECO:0000313" key="1">
    <source>
        <dbReference type="EMBL" id="EDM47926.1"/>
    </source>
</evidence>
<evidence type="ECO:0000313" key="2">
    <source>
        <dbReference type="Proteomes" id="UP000005856"/>
    </source>
</evidence>
<sequence>MGLGFQEVKNVNKPANDIAFRQYISAINDLWQPQSAKDTDTAHRVSELMSEWLRSTTPDTAWVRNLKAEKSSGFPLYTHPDHGFIQMNHYHAGYRTNTPHDHGPYWVVYGVYEGEAEIPVYAYDATSNTLRVDRIDRLKGGDTVAYLPGDIHSTRVPTPEPALVLRFLSTDLSQVPRRRFKPEQISEDPVSSPERT</sequence>